<organism evidence="1 2">
    <name type="scientific">Periplaneta americana</name>
    <name type="common">American cockroach</name>
    <name type="synonym">Blatta americana</name>
    <dbReference type="NCBI Taxonomy" id="6978"/>
    <lineage>
        <taxon>Eukaryota</taxon>
        <taxon>Metazoa</taxon>
        <taxon>Ecdysozoa</taxon>
        <taxon>Arthropoda</taxon>
        <taxon>Hexapoda</taxon>
        <taxon>Insecta</taxon>
        <taxon>Pterygota</taxon>
        <taxon>Neoptera</taxon>
        <taxon>Polyneoptera</taxon>
        <taxon>Dictyoptera</taxon>
        <taxon>Blattodea</taxon>
        <taxon>Blattoidea</taxon>
        <taxon>Blattidae</taxon>
        <taxon>Blattinae</taxon>
        <taxon>Periplaneta</taxon>
    </lineage>
</organism>
<keyword evidence="2" id="KW-1185">Reference proteome</keyword>
<proteinExistence type="predicted"/>
<comment type="caution">
    <text evidence="1">The sequence shown here is derived from an EMBL/GenBank/DDBJ whole genome shotgun (WGS) entry which is preliminary data.</text>
</comment>
<dbReference type="EMBL" id="JAJSOF020000037">
    <property type="protein sequence ID" value="KAJ4428095.1"/>
    <property type="molecule type" value="Genomic_DNA"/>
</dbReference>
<dbReference type="Proteomes" id="UP001148838">
    <property type="component" value="Unassembled WGS sequence"/>
</dbReference>
<evidence type="ECO:0000313" key="1">
    <source>
        <dbReference type="EMBL" id="KAJ4428095.1"/>
    </source>
</evidence>
<protein>
    <submittedName>
        <fullName evidence="1">Uncharacterized protein</fullName>
    </submittedName>
</protein>
<gene>
    <name evidence="1" type="ORF">ANN_24109</name>
</gene>
<evidence type="ECO:0000313" key="2">
    <source>
        <dbReference type="Proteomes" id="UP001148838"/>
    </source>
</evidence>
<accession>A0ABQ8S2F3</accession>
<sequence length="286" mass="33045">MGESRNAYRVLVGRPEEKDLWGPRRRWEDNIKMDLREVGYDDRDWINLAQDRDRWRAYVRAAMNLRFIIRICKTVTAMPRAVLQCTVVAEPSSYTVCVMQCSIIRVIGAFTILSIPVIEPSLPKTFLWPSKVNVNVCSSEKINTFASANISQHTGHWSRSETKKSNNIKLEIWSSIKSRMKLAYNEVQRRNFKIVNVIESEVETTINQFVAYSLALDGSTDRNDKAHLAIFIRGVNEHFTVSECLLDVITKYNWRRSFPGTERHHRTEEVEFAMACVNSNRRAPAS</sequence>
<name>A0ABQ8S2F3_PERAM</name>
<reference evidence="1 2" key="1">
    <citation type="journal article" date="2022" name="Allergy">
        <title>Genome assembly and annotation of Periplaneta americana reveal a comprehensive cockroach allergen profile.</title>
        <authorList>
            <person name="Wang L."/>
            <person name="Xiong Q."/>
            <person name="Saelim N."/>
            <person name="Wang L."/>
            <person name="Nong W."/>
            <person name="Wan A.T."/>
            <person name="Shi M."/>
            <person name="Liu X."/>
            <person name="Cao Q."/>
            <person name="Hui J.H.L."/>
            <person name="Sookrung N."/>
            <person name="Leung T.F."/>
            <person name="Tungtrongchitr A."/>
            <person name="Tsui S.K.W."/>
        </authorList>
    </citation>
    <scope>NUCLEOTIDE SEQUENCE [LARGE SCALE GENOMIC DNA]</scope>
    <source>
        <strain evidence="1">PWHHKU_190912</strain>
    </source>
</reference>